<dbReference type="Proteomes" id="UP001497480">
    <property type="component" value="Unassembled WGS sequence"/>
</dbReference>
<accession>A0AAV1W853</accession>
<gene>
    <name evidence="1" type="ORF">LLUT_LOCUS6201</name>
</gene>
<protein>
    <submittedName>
        <fullName evidence="1">Uncharacterized protein</fullName>
    </submittedName>
</protein>
<name>A0AAV1W853_LUPLU</name>
<dbReference type="AlphaFoldDB" id="A0AAV1W853"/>
<organism evidence="1 2">
    <name type="scientific">Lupinus luteus</name>
    <name type="common">European yellow lupine</name>
    <dbReference type="NCBI Taxonomy" id="3873"/>
    <lineage>
        <taxon>Eukaryota</taxon>
        <taxon>Viridiplantae</taxon>
        <taxon>Streptophyta</taxon>
        <taxon>Embryophyta</taxon>
        <taxon>Tracheophyta</taxon>
        <taxon>Spermatophyta</taxon>
        <taxon>Magnoliopsida</taxon>
        <taxon>eudicotyledons</taxon>
        <taxon>Gunneridae</taxon>
        <taxon>Pentapetalae</taxon>
        <taxon>rosids</taxon>
        <taxon>fabids</taxon>
        <taxon>Fabales</taxon>
        <taxon>Fabaceae</taxon>
        <taxon>Papilionoideae</taxon>
        <taxon>50 kb inversion clade</taxon>
        <taxon>genistoids sensu lato</taxon>
        <taxon>core genistoids</taxon>
        <taxon>Genisteae</taxon>
        <taxon>Lupinus</taxon>
    </lineage>
</organism>
<evidence type="ECO:0000313" key="1">
    <source>
        <dbReference type="EMBL" id="CAL0305141.1"/>
    </source>
</evidence>
<reference evidence="1 2" key="1">
    <citation type="submission" date="2024-03" db="EMBL/GenBank/DDBJ databases">
        <authorList>
            <person name="Martinez-Hernandez J."/>
        </authorList>
    </citation>
    <scope>NUCLEOTIDE SEQUENCE [LARGE SCALE GENOMIC DNA]</scope>
</reference>
<sequence length="60" mass="7018">MTRTRTKRAREALCQVNASLLEVKAMKDDLEPRIMHYIEERNSFVWHVRVLAYGEVVVAS</sequence>
<dbReference type="EMBL" id="CAXHTB010000004">
    <property type="protein sequence ID" value="CAL0305141.1"/>
    <property type="molecule type" value="Genomic_DNA"/>
</dbReference>
<evidence type="ECO:0000313" key="2">
    <source>
        <dbReference type="Proteomes" id="UP001497480"/>
    </source>
</evidence>
<proteinExistence type="predicted"/>
<keyword evidence="2" id="KW-1185">Reference proteome</keyword>
<comment type="caution">
    <text evidence="1">The sequence shown here is derived from an EMBL/GenBank/DDBJ whole genome shotgun (WGS) entry which is preliminary data.</text>
</comment>